<gene>
    <name evidence="1" type="ordered locus">Htur_3182</name>
</gene>
<accession>D2RZK8</accession>
<dbReference type="eggNOG" id="arCOG11192">
    <property type="taxonomic scope" value="Archaea"/>
</dbReference>
<dbReference type="AlphaFoldDB" id="D2RZK8"/>
<dbReference type="KEGG" id="htu:Htur_3182"/>
<evidence type="ECO:0000313" key="2">
    <source>
        <dbReference type="Proteomes" id="UP000001903"/>
    </source>
</evidence>
<sequence length="46" mass="5167">MSIDGWRPTAGAVTDRRRDLERDWRRVLAGAAIVAPMSAFEPQSPR</sequence>
<name>D2RZK8_HALTV</name>
<dbReference type="RefSeq" id="WP_012944306.1">
    <property type="nucleotide sequence ID" value="NC_013743.1"/>
</dbReference>
<protein>
    <submittedName>
        <fullName evidence="1">Uncharacterized protein</fullName>
    </submittedName>
</protein>
<reference evidence="1 2" key="1">
    <citation type="journal article" date="2010" name="Stand. Genomic Sci.">
        <title>Complete genome sequence of Haloterrigena turkmenica type strain (4k).</title>
        <authorList>
            <person name="Saunders E."/>
            <person name="Tindall B.J."/>
            <person name="Fahnrich R."/>
            <person name="Lapidus A."/>
            <person name="Copeland A."/>
            <person name="Del Rio T.G."/>
            <person name="Lucas S."/>
            <person name="Chen F."/>
            <person name="Tice H."/>
            <person name="Cheng J.F."/>
            <person name="Han C."/>
            <person name="Detter J.C."/>
            <person name="Bruce D."/>
            <person name="Goodwin L."/>
            <person name="Chain P."/>
            <person name="Pitluck S."/>
            <person name="Pati A."/>
            <person name="Ivanova N."/>
            <person name="Mavromatis K."/>
            <person name="Chen A."/>
            <person name="Palaniappan K."/>
            <person name="Land M."/>
            <person name="Hauser L."/>
            <person name="Chang Y.J."/>
            <person name="Jeffries C.D."/>
            <person name="Brettin T."/>
            <person name="Rohde M."/>
            <person name="Goker M."/>
            <person name="Bristow J."/>
            <person name="Eisen J.A."/>
            <person name="Markowitz V."/>
            <person name="Hugenholtz P."/>
            <person name="Klenk H.P."/>
            <person name="Kyrpides N.C."/>
        </authorList>
    </citation>
    <scope>NUCLEOTIDE SEQUENCE [LARGE SCALE GENOMIC DNA]</scope>
    <source>
        <strain evidence="2">ATCC 51198 / DSM 5511 / JCM 9101 / NCIMB 13204 / VKM B-1734 / 4k</strain>
    </source>
</reference>
<keyword evidence="2" id="KW-1185">Reference proteome</keyword>
<proteinExistence type="predicted"/>
<dbReference type="EMBL" id="CP001860">
    <property type="protein sequence ID" value="ADB62047.1"/>
    <property type="molecule type" value="Genomic_DNA"/>
</dbReference>
<dbReference type="STRING" id="543526.Htur_3182"/>
<dbReference type="HOGENOM" id="CLU_217074_0_0_2"/>
<organism evidence="1 2">
    <name type="scientific">Haloterrigena turkmenica (strain ATCC 51198 / DSM 5511 / JCM 9101 / NCIMB 13204 / VKM B-1734 / 4k)</name>
    <name type="common">Halococcus turkmenicus</name>
    <dbReference type="NCBI Taxonomy" id="543526"/>
    <lineage>
        <taxon>Archaea</taxon>
        <taxon>Methanobacteriati</taxon>
        <taxon>Methanobacteriota</taxon>
        <taxon>Stenosarchaea group</taxon>
        <taxon>Halobacteria</taxon>
        <taxon>Halobacteriales</taxon>
        <taxon>Natrialbaceae</taxon>
        <taxon>Haloterrigena</taxon>
    </lineage>
</organism>
<dbReference type="Proteomes" id="UP000001903">
    <property type="component" value="Chromosome"/>
</dbReference>
<evidence type="ECO:0000313" key="1">
    <source>
        <dbReference type="EMBL" id="ADB62047.1"/>
    </source>
</evidence>
<dbReference type="GeneID" id="58789254"/>